<dbReference type="AlphaFoldDB" id="A0A2A4T4B8"/>
<evidence type="ECO:0000256" key="6">
    <source>
        <dbReference type="HAMAP-Rule" id="MF_00227"/>
    </source>
</evidence>
<sequence length="127" mass="14694">MPNPSGKTFGFSKRHRLSSKRTIDGLFRKGEFRSRGYLKFRYRSTEEGYTRVVISISKRAGNSPQRNRIKRLIRESLRLSGHLHHRSIDCGIFITRAPQKPPTLAEIQGYIAWFFSHLPDESSTSVE</sequence>
<reference evidence="9" key="1">
    <citation type="submission" date="2017-08" db="EMBL/GenBank/DDBJ databases">
        <title>A dynamic microbial community with high functional redundancy inhabits the cold, oxic subseafloor aquifer.</title>
        <authorList>
            <person name="Tully B.J."/>
            <person name="Wheat C.G."/>
            <person name="Glazer B.T."/>
            <person name="Huber J.A."/>
        </authorList>
    </citation>
    <scope>NUCLEOTIDE SEQUENCE [LARGE SCALE GENOMIC DNA]</scope>
</reference>
<dbReference type="Gene3D" id="3.30.230.10">
    <property type="match status" value="1"/>
</dbReference>
<keyword evidence="3 6" id="KW-0255">Endonuclease</keyword>
<evidence type="ECO:0000256" key="2">
    <source>
        <dbReference type="ARBA" id="ARBA00022722"/>
    </source>
</evidence>
<comment type="caution">
    <text evidence="8">The sequence shown here is derived from an EMBL/GenBank/DDBJ whole genome shotgun (WGS) entry which is preliminary data.</text>
</comment>
<protein>
    <recommendedName>
        <fullName evidence="6 7">Ribonuclease P protein component</fullName>
        <shortName evidence="6">RNase P protein</shortName>
        <shortName evidence="6">RNaseP protein</shortName>
        <ecNumber evidence="6 7">3.1.26.5</ecNumber>
    </recommendedName>
    <alternativeName>
        <fullName evidence="6">Protein C5</fullName>
    </alternativeName>
</protein>
<evidence type="ECO:0000256" key="4">
    <source>
        <dbReference type="ARBA" id="ARBA00022801"/>
    </source>
</evidence>
<dbReference type="GO" id="GO:0030677">
    <property type="term" value="C:ribonuclease P complex"/>
    <property type="evidence" value="ECO:0007669"/>
    <property type="project" value="TreeGrafter"/>
</dbReference>
<organism evidence="8 9">
    <name type="scientific">SAR324 cluster bacterium</name>
    <dbReference type="NCBI Taxonomy" id="2024889"/>
    <lineage>
        <taxon>Bacteria</taxon>
        <taxon>Deltaproteobacteria</taxon>
        <taxon>SAR324 cluster</taxon>
    </lineage>
</organism>
<dbReference type="SUPFAM" id="SSF54211">
    <property type="entry name" value="Ribosomal protein S5 domain 2-like"/>
    <property type="match status" value="1"/>
</dbReference>
<dbReference type="InterPro" id="IPR020568">
    <property type="entry name" value="Ribosomal_Su5_D2-typ_SF"/>
</dbReference>
<evidence type="ECO:0000256" key="7">
    <source>
        <dbReference type="NCBIfam" id="TIGR00188"/>
    </source>
</evidence>
<comment type="subunit">
    <text evidence="6">Consists of a catalytic RNA component (M1 or rnpB) and a protein subunit.</text>
</comment>
<gene>
    <name evidence="6 8" type="primary">rnpA</name>
    <name evidence="8" type="ORF">COB67_06370</name>
</gene>
<dbReference type="Pfam" id="PF00825">
    <property type="entry name" value="Ribonuclease_P"/>
    <property type="match status" value="1"/>
</dbReference>
<accession>A0A2A4T4B8</accession>
<dbReference type="PANTHER" id="PTHR33992">
    <property type="entry name" value="RIBONUCLEASE P PROTEIN COMPONENT"/>
    <property type="match status" value="1"/>
</dbReference>
<proteinExistence type="inferred from homology"/>
<evidence type="ECO:0000256" key="5">
    <source>
        <dbReference type="ARBA" id="ARBA00022884"/>
    </source>
</evidence>
<evidence type="ECO:0000256" key="3">
    <source>
        <dbReference type="ARBA" id="ARBA00022759"/>
    </source>
</evidence>
<comment type="catalytic activity">
    <reaction evidence="6">
        <text>Endonucleolytic cleavage of RNA, removing 5'-extranucleotides from tRNA precursor.</text>
        <dbReference type="EC" id="3.1.26.5"/>
    </reaction>
</comment>
<dbReference type="EMBL" id="NVSR01000033">
    <property type="protein sequence ID" value="PCI28466.1"/>
    <property type="molecule type" value="Genomic_DNA"/>
</dbReference>
<dbReference type="NCBIfam" id="TIGR00188">
    <property type="entry name" value="rnpA"/>
    <property type="match status" value="1"/>
</dbReference>
<dbReference type="InterPro" id="IPR014721">
    <property type="entry name" value="Ribsml_uS5_D2-typ_fold_subgr"/>
</dbReference>
<keyword evidence="2 6" id="KW-0540">Nuclease</keyword>
<dbReference type="GO" id="GO:0001682">
    <property type="term" value="P:tRNA 5'-leader removal"/>
    <property type="evidence" value="ECO:0007669"/>
    <property type="project" value="UniProtKB-UniRule"/>
</dbReference>
<evidence type="ECO:0000256" key="1">
    <source>
        <dbReference type="ARBA" id="ARBA00022694"/>
    </source>
</evidence>
<keyword evidence="5 6" id="KW-0694">RNA-binding</keyword>
<comment type="similarity">
    <text evidence="6">Belongs to the RnpA family.</text>
</comment>
<evidence type="ECO:0000313" key="8">
    <source>
        <dbReference type="EMBL" id="PCI28466.1"/>
    </source>
</evidence>
<dbReference type="PANTHER" id="PTHR33992:SF1">
    <property type="entry name" value="RIBONUCLEASE P PROTEIN COMPONENT"/>
    <property type="match status" value="1"/>
</dbReference>
<keyword evidence="1 6" id="KW-0819">tRNA processing</keyword>
<comment type="function">
    <text evidence="6">RNaseP catalyzes the removal of the 5'-leader sequence from pre-tRNA to produce the mature 5'-terminus. It can also cleave other RNA substrates such as 4.5S RNA. The protein component plays an auxiliary but essential role in vivo by binding to the 5'-leader sequence and broadening the substrate specificity of the ribozyme.</text>
</comment>
<dbReference type="HAMAP" id="MF_00227">
    <property type="entry name" value="RNase_P"/>
    <property type="match status" value="1"/>
</dbReference>
<dbReference type="Proteomes" id="UP000218113">
    <property type="component" value="Unassembled WGS sequence"/>
</dbReference>
<name>A0A2A4T4B8_9DELT</name>
<dbReference type="InterPro" id="IPR000100">
    <property type="entry name" value="RNase_P"/>
</dbReference>
<dbReference type="GO" id="GO:0042781">
    <property type="term" value="F:3'-tRNA processing endoribonuclease activity"/>
    <property type="evidence" value="ECO:0007669"/>
    <property type="project" value="TreeGrafter"/>
</dbReference>
<evidence type="ECO:0000313" key="9">
    <source>
        <dbReference type="Proteomes" id="UP000218113"/>
    </source>
</evidence>
<dbReference type="EC" id="3.1.26.5" evidence="6 7"/>
<keyword evidence="4 6" id="KW-0378">Hydrolase</keyword>
<dbReference type="GO" id="GO:0000049">
    <property type="term" value="F:tRNA binding"/>
    <property type="evidence" value="ECO:0007669"/>
    <property type="project" value="UniProtKB-UniRule"/>
</dbReference>
<dbReference type="GO" id="GO:0004526">
    <property type="term" value="F:ribonuclease P activity"/>
    <property type="evidence" value="ECO:0007669"/>
    <property type="project" value="UniProtKB-UniRule"/>
</dbReference>